<evidence type="ECO:0000313" key="1">
    <source>
        <dbReference type="EMBL" id="KAB7203309.1"/>
    </source>
</evidence>
<dbReference type="Proteomes" id="UP000476628">
    <property type="component" value="Unassembled WGS sequence"/>
</dbReference>
<evidence type="ECO:0000313" key="5">
    <source>
        <dbReference type="Proteomes" id="UP000257074"/>
    </source>
</evidence>
<reference evidence="6 7" key="2">
    <citation type="journal article" date="2019" name="Nat. Med.">
        <title>A library of human gut bacterial isolates paired with longitudinal multiomics data enables mechanistic microbiome research.</title>
        <authorList>
            <person name="Poyet M."/>
            <person name="Groussin M."/>
            <person name="Gibbons S.M."/>
            <person name="Avila-Pacheco J."/>
            <person name="Jiang X."/>
            <person name="Kearney S.M."/>
            <person name="Perrotta A.R."/>
            <person name="Berdy B."/>
            <person name="Zhao S."/>
            <person name="Lieberman T.D."/>
            <person name="Swanson P.K."/>
            <person name="Smith M."/>
            <person name="Roesemann S."/>
            <person name="Alexander J.E."/>
            <person name="Rich S.A."/>
            <person name="Livny J."/>
            <person name="Vlamakis H."/>
            <person name="Clish C."/>
            <person name="Bullock K."/>
            <person name="Deik A."/>
            <person name="Scott J."/>
            <person name="Pierce K.A."/>
            <person name="Xavier R.J."/>
            <person name="Alm E.J."/>
        </authorList>
    </citation>
    <scope>NUCLEOTIDE SEQUENCE [LARGE SCALE GENOMIC DNA]</scope>
    <source>
        <strain evidence="2 7">BIOML-A118</strain>
        <strain evidence="1 8">BIOML-A136</strain>
        <strain evidence="3 6">BIOML-A75</strain>
    </source>
</reference>
<evidence type="ECO:0000313" key="8">
    <source>
        <dbReference type="Proteomes" id="UP000476628"/>
    </source>
</evidence>
<evidence type="ECO:0000313" key="4">
    <source>
        <dbReference type="EMBL" id="RDX10168.1"/>
    </source>
</evidence>
<evidence type="ECO:0000313" key="3">
    <source>
        <dbReference type="EMBL" id="KAB7321724.1"/>
    </source>
</evidence>
<sequence length="82" mass="8629">MYSGFPVFSTSLNGESILQKPECTSLSGESPARRAQKALSPFRGADLASPGGLLPLRGADGRVFTLQNRRNGVDADGLLHAV</sequence>
<dbReference type="EMBL" id="WDRV01000013">
    <property type="protein sequence ID" value="KAB7321724.1"/>
    <property type="molecule type" value="Genomic_DNA"/>
</dbReference>
<evidence type="ECO:0000313" key="7">
    <source>
        <dbReference type="Proteomes" id="UP000460333"/>
    </source>
</evidence>
<organism evidence="4 5">
    <name type="scientific">Bifidobacterium longum</name>
    <dbReference type="NCBI Taxonomy" id="216816"/>
    <lineage>
        <taxon>Bacteria</taxon>
        <taxon>Bacillati</taxon>
        <taxon>Actinomycetota</taxon>
        <taxon>Actinomycetes</taxon>
        <taxon>Bifidobacteriales</taxon>
        <taxon>Bifidobacteriaceae</taxon>
        <taxon>Bifidobacterium</taxon>
    </lineage>
</organism>
<evidence type="ECO:0000313" key="6">
    <source>
        <dbReference type="Proteomes" id="UP000451234"/>
    </source>
</evidence>
<name>A0A2I1J306_BIFLN</name>
<dbReference type="EMBL" id="WDTJ01000015">
    <property type="protein sequence ID" value="KAB7234703.1"/>
    <property type="molecule type" value="Genomic_DNA"/>
</dbReference>
<dbReference type="Proteomes" id="UP000460333">
    <property type="component" value="Unassembled WGS sequence"/>
</dbReference>
<dbReference type="EMBL" id="WDUB01000007">
    <property type="protein sequence ID" value="KAB7203309.1"/>
    <property type="molecule type" value="Genomic_DNA"/>
</dbReference>
<reference evidence="4 5" key="1">
    <citation type="journal article" date="2017" name="Anaerobe">
        <title>Quantification, isolation and characterization of Bifidobacterium from the vaginal microbiomes of reproductive aged women.</title>
        <authorList>
            <person name="Freitas A.C."/>
            <person name="Hill J.E."/>
        </authorList>
    </citation>
    <scope>NUCLEOTIDE SEQUENCE [LARGE SCALE GENOMIC DNA]</scope>
    <source>
        <strain evidence="4 5">N6D05</strain>
    </source>
</reference>
<dbReference type="EMBL" id="NJNR01000009">
    <property type="protein sequence ID" value="RDX10168.1"/>
    <property type="molecule type" value="Genomic_DNA"/>
</dbReference>
<protein>
    <submittedName>
        <fullName evidence="4">Uncharacterized protein</fullName>
    </submittedName>
</protein>
<accession>A0A2I1J306</accession>
<evidence type="ECO:0000313" key="2">
    <source>
        <dbReference type="EMBL" id="KAB7234703.1"/>
    </source>
</evidence>
<dbReference type="Proteomes" id="UP000257074">
    <property type="component" value="Unassembled WGS sequence"/>
</dbReference>
<dbReference type="Proteomes" id="UP000451234">
    <property type="component" value="Unassembled WGS sequence"/>
</dbReference>
<proteinExistence type="predicted"/>
<comment type="caution">
    <text evidence="4">The sequence shown here is derived from an EMBL/GenBank/DDBJ whole genome shotgun (WGS) entry which is preliminary data.</text>
</comment>
<dbReference type="AlphaFoldDB" id="A0A2I1J306"/>
<gene>
    <name evidence="4" type="ORF">CE169_02470</name>
    <name evidence="3" type="ORF">GBB65_09470</name>
    <name evidence="2" type="ORF">GBC43_08980</name>
    <name evidence="1" type="ORF">GBC45_05925</name>
</gene>